<feature type="signal peptide" evidence="18">
    <location>
        <begin position="1"/>
        <end position="19"/>
    </location>
</feature>
<evidence type="ECO:0000256" key="5">
    <source>
        <dbReference type="ARBA" id="ARBA00021813"/>
    </source>
</evidence>
<dbReference type="InterPro" id="IPR020436">
    <property type="entry name" value="SMB_chordata"/>
</dbReference>
<comment type="catalytic activity">
    <reaction evidence="17">
        <text>ribonucleotidyl-uridine-RNA = a 5'-end dephospho-uridine-RNA + a 3'-end 2',3'-cyclophospho-ribonucleotide-RNA</text>
        <dbReference type="Rhea" id="RHEA:67792"/>
        <dbReference type="Rhea" id="RHEA-COMP:10464"/>
        <dbReference type="Rhea" id="RHEA-COMP:17354"/>
        <dbReference type="Rhea" id="RHEA-COMP:17356"/>
        <dbReference type="ChEBI" id="CHEBI:83064"/>
        <dbReference type="ChEBI" id="CHEBI:173117"/>
        <dbReference type="ChEBI" id="CHEBI:173224"/>
    </reaction>
    <physiologicalReaction direction="left-to-right" evidence="17">
        <dbReference type="Rhea" id="RHEA:67793"/>
    </physiologicalReaction>
</comment>
<evidence type="ECO:0000256" key="7">
    <source>
        <dbReference type="ARBA" id="ARBA00022722"/>
    </source>
</evidence>
<evidence type="ECO:0000259" key="19">
    <source>
        <dbReference type="PROSITE" id="PS50958"/>
    </source>
</evidence>
<dbReference type="GO" id="GO:0030247">
    <property type="term" value="F:polysaccharide binding"/>
    <property type="evidence" value="ECO:0007669"/>
    <property type="project" value="InterPro"/>
</dbReference>
<dbReference type="GO" id="GO:0016829">
    <property type="term" value="F:lyase activity"/>
    <property type="evidence" value="ECO:0007669"/>
    <property type="project" value="UniProtKB-KW"/>
</dbReference>
<evidence type="ECO:0000256" key="2">
    <source>
        <dbReference type="ARBA" id="ARBA00004613"/>
    </source>
</evidence>
<evidence type="ECO:0000313" key="21">
    <source>
        <dbReference type="Proteomes" id="UP000515135"/>
    </source>
</evidence>
<evidence type="ECO:0000256" key="9">
    <source>
        <dbReference type="ARBA" id="ARBA00022729"/>
    </source>
</evidence>
<evidence type="ECO:0000256" key="3">
    <source>
        <dbReference type="ARBA" id="ARBA00010168"/>
    </source>
</evidence>
<reference evidence="22" key="1">
    <citation type="submission" date="2025-08" db="UniProtKB">
        <authorList>
            <consortium name="RefSeq"/>
        </authorList>
    </citation>
    <scope>IDENTIFICATION</scope>
    <source>
        <tissue evidence="22">Gonad</tissue>
    </source>
</reference>
<keyword evidence="6" id="KW-0964">Secreted</keyword>
<dbReference type="RefSeq" id="XP_019617622.1">
    <property type="nucleotide sequence ID" value="XM_019762063.1"/>
</dbReference>
<dbReference type="SUPFAM" id="SSF90188">
    <property type="entry name" value="Somatomedin B domain"/>
    <property type="match status" value="1"/>
</dbReference>
<keyword evidence="9 18" id="KW-0732">Signal</keyword>
<protein>
    <recommendedName>
        <fullName evidence="5 18">Uridylate-specific endoribonuclease</fullName>
        <ecNumber evidence="18">4.6.1.-</ecNumber>
    </recommendedName>
</protein>
<keyword evidence="14" id="KW-1015">Disulfide bond</keyword>
<dbReference type="SUPFAM" id="SSF142877">
    <property type="entry name" value="EndoU-like"/>
    <property type="match status" value="1"/>
</dbReference>
<dbReference type="InterPro" id="IPR037227">
    <property type="entry name" value="EndoU-like"/>
</dbReference>
<keyword evidence="8 18" id="KW-0479">Metal-binding</keyword>
<dbReference type="InterPro" id="IPR039787">
    <property type="entry name" value="ENDOU"/>
</dbReference>
<dbReference type="GO" id="GO:0003723">
    <property type="term" value="F:RNA binding"/>
    <property type="evidence" value="ECO:0007669"/>
    <property type="project" value="UniProtKB-UniRule"/>
</dbReference>
<dbReference type="PROSITE" id="PS51959">
    <property type="entry name" value="ENDOU"/>
    <property type="match status" value="1"/>
</dbReference>
<sequence>MLRFQALLVILLIARYVEGSCYGRCFEKYDRANSCHCDPQWSCEGRCWEDYDPENPCHCNKRCREFNNCCSDFNRICRKEGARENVEKPVVSNVVKPVVPGTDGGTCERGSCDSGEGGNVVEPVVSGTGGASCAASTRSSATSKELSCLAQLLWEGDVNRASSSQYKLNLQGQISALSRHQDLASDKLFSYVDEAALFKKPTYKTYLALLDNYVPFTQTDEVVTSAEHAEIDAFMAAIQGTDVITNLHQFLAYKGEIDIFIYIYINYVSICLASSNLATFMADLREMWFGLYSRSSGDAMDSSGFEHVFLGEFKKGKVSGFHNWLTLYLLEKSREADYYGYIWDKQPNILAVQLRWESLYKELGSMFYGASPEFDLAMYTMCYVTSPDRLCRFDMAGASVGIRTWSWGKSNYGGKRYLASAYPV</sequence>
<evidence type="ECO:0000259" key="20">
    <source>
        <dbReference type="PROSITE" id="PS51959"/>
    </source>
</evidence>
<evidence type="ECO:0000256" key="10">
    <source>
        <dbReference type="ARBA" id="ARBA00022737"/>
    </source>
</evidence>
<keyword evidence="12 18" id="KW-0378">Hydrolase</keyword>
<dbReference type="GO" id="GO:0046872">
    <property type="term" value="F:metal ion binding"/>
    <property type="evidence" value="ECO:0007669"/>
    <property type="project" value="UniProtKB-UniRule"/>
</dbReference>
<keyword evidence="16" id="KW-0456">Lyase</keyword>
<evidence type="ECO:0000256" key="12">
    <source>
        <dbReference type="ARBA" id="ARBA00022801"/>
    </source>
</evidence>
<dbReference type="PANTHER" id="PTHR12439">
    <property type="entry name" value="PLACENTAL PROTEIN 11-RELATED"/>
    <property type="match status" value="1"/>
</dbReference>
<evidence type="ECO:0000256" key="16">
    <source>
        <dbReference type="ARBA" id="ARBA00023239"/>
    </source>
</evidence>
<dbReference type="FunFam" id="4.10.410.20:FF:000005">
    <property type="entry name" value="Endonuclease, poly(U) specific"/>
    <property type="match status" value="1"/>
</dbReference>
<dbReference type="PROSITE" id="PS00524">
    <property type="entry name" value="SMB_1"/>
    <property type="match status" value="1"/>
</dbReference>
<dbReference type="GeneID" id="109464945"/>
<dbReference type="GO" id="GO:0005044">
    <property type="term" value="F:scavenger receptor activity"/>
    <property type="evidence" value="ECO:0007669"/>
    <property type="project" value="InterPro"/>
</dbReference>
<dbReference type="KEGG" id="bbel:109464945"/>
<dbReference type="InterPro" id="IPR018998">
    <property type="entry name" value="EndoU_C"/>
</dbReference>
<evidence type="ECO:0000256" key="6">
    <source>
        <dbReference type="ARBA" id="ARBA00022525"/>
    </source>
</evidence>
<feature type="domain" description="SMB" evidence="19">
    <location>
        <begin position="39"/>
        <end position="82"/>
    </location>
</feature>
<evidence type="ECO:0000256" key="11">
    <source>
        <dbReference type="ARBA" id="ARBA00022759"/>
    </source>
</evidence>
<evidence type="ECO:0000256" key="13">
    <source>
        <dbReference type="ARBA" id="ARBA00022884"/>
    </source>
</evidence>
<keyword evidence="10" id="KW-0677">Repeat</keyword>
<comment type="cofactor">
    <cofactor evidence="1 18">
        <name>Mn(2+)</name>
        <dbReference type="ChEBI" id="CHEBI:29035"/>
    </cofactor>
</comment>
<dbReference type="GO" id="GO:0005576">
    <property type="term" value="C:extracellular region"/>
    <property type="evidence" value="ECO:0007669"/>
    <property type="project" value="UniProtKB-SubCell"/>
</dbReference>
<comment type="subcellular location">
    <subcellularLocation>
        <location evidence="2">Secreted</location>
    </subcellularLocation>
</comment>
<keyword evidence="13 18" id="KW-0694">RNA-binding</keyword>
<dbReference type="PANTHER" id="PTHR12439:SF42">
    <property type="entry name" value="ENDORIBONUCLEASE-RELATED"/>
    <property type="match status" value="1"/>
</dbReference>
<evidence type="ECO:0000256" key="4">
    <source>
        <dbReference type="ARBA" id="ARBA00011245"/>
    </source>
</evidence>
<dbReference type="CDD" id="cd21159">
    <property type="entry name" value="XendoU"/>
    <property type="match status" value="1"/>
</dbReference>
<name>A0A6P4YFR7_BRABE</name>
<keyword evidence="11 18" id="KW-0255">Endonuclease</keyword>
<dbReference type="Pfam" id="PF09412">
    <property type="entry name" value="XendoU"/>
    <property type="match status" value="1"/>
</dbReference>
<dbReference type="SMART" id="SM00201">
    <property type="entry name" value="SO"/>
    <property type="match status" value="1"/>
</dbReference>
<accession>A0A6P4YFR7</accession>
<dbReference type="PROSITE" id="PS50958">
    <property type="entry name" value="SMB_2"/>
    <property type="match status" value="1"/>
</dbReference>
<dbReference type="GO" id="GO:0006955">
    <property type="term" value="P:immune response"/>
    <property type="evidence" value="ECO:0007669"/>
    <property type="project" value="InterPro"/>
</dbReference>
<dbReference type="InterPro" id="IPR036024">
    <property type="entry name" value="Somatomedin_B-like_dom_sf"/>
</dbReference>
<keyword evidence="21" id="KW-1185">Reference proteome</keyword>
<dbReference type="Pfam" id="PF01033">
    <property type="entry name" value="Somatomedin_B"/>
    <property type="match status" value="1"/>
</dbReference>
<dbReference type="GO" id="GO:0004521">
    <property type="term" value="F:RNA endonuclease activity"/>
    <property type="evidence" value="ECO:0007669"/>
    <property type="project" value="UniProtKB-UniRule"/>
</dbReference>
<dbReference type="PRINTS" id="PR00022">
    <property type="entry name" value="SOMATOMEDINB"/>
</dbReference>
<evidence type="ECO:0000256" key="1">
    <source>
        <dbReference type="ARBA" id="ARBA00001936"/>
    </source>
</evidence>
<comment type="similarity">
    <text evidence="3 18">Belongs to the ENDOU family.</text>
</comment>
<proteinExistence type="inferred from homology"/>
<dbReference type="Proteomes" id="UP000515135">
    <property type="component" value="Unplaced"/>
</dbReference>
<feature type="domain" description="EndoU" evidence="20">
    <location>
        <begin position="142"/>
        <end position="424"/>
    </location>
</feature>
<dbReference type="Gene3D" id="4.10.410.20">
    <property type="match status" value="1"/>
</dbReference>
<organism evidence="21 22">
    <name type="scientific">Branchiostoma belcheri</name>
    <name type="common">Amphioxus</name>
    <dbReference type="NCBI Taxonomy" id="7741"/>
    <lineage>
        <taxon>Eukaryota</taxon>
        <taxon>Metazoa</taxon>
        <taxon>Chordata</taxon>
        <taxon>Cephalochordata</taxon>
        <taxon>Leptocardii</taxon>
        <taxon>Amphioxiformes</taxon>
        <taxon>Branchiostomatidae</taxon>
        <taxon>Branchiostoma</taxon>
    </lineage>
</organism>
<dbReference type="GO" id="GO:0016787">
    <property type="term" value="F:hydrolase activity"/>
    <property type="evidence" value="ECO:0007669"/>
    <property type="project" value="UniProtKB-KW"/>
</dbReference>
<comment type="subunit">
    <text evidence="4 18">Monomer.</text>
</comment>
<dbReference type="AlphaFoldDB" id="A0A6P4YFR7"/>
<evidence type="ECO:0000256" key="15">
    <source>
        <dbReference type="ARBA" id="ARBA00023211"/>
    </source>
</evidence>
<gene>
    <name evidence="22" type="primary">LOC109464945</name>
</gene>
<evidence type="ECO:0000256" key="14">
    <source>
        <dbReference type="ARBA" id="ARBA00023157"/>
    </source>
</evidence>
<keyword evidence="7 18" id="KW-0540">Nuclease</keyword>
<dbReference type="InterPro" id="IPR001212">
    <property type="entry name" value="Somatomedin_B_dom"/>
</dbReference>
<keyword evidence="15 18" id="KW-0464">Manganese</keyword>
<evidence type="ECO:0000313" key="22">
    <source>
        <dbReference type="RefSeq" id="XP_019617622.1"/>
    </source>
</evidence>
<evidence type="ECO:0000256" key="18">
    <source>
        <dbReference type="RuleBase" id="RU367085"/>
    </source>
</evidence>
<evidence type="ECO:0000256" key="17">
    <source>
        <dbReference type="ARBA" id="ARBA00048688"/>
    </source>
</evidence>
<evidence type="ECO:0000256" key="8">
    <source>
        <dbReference type="ARBA" id="ARBA00022723"/>
    </source>
</evidence>
<feature type="chain" id="PRO_5028524932" description="Uridylate-specific endoribonuclease" evidence="18">
    <location>
        <begin position="20"/>
        <end position="424"/>
    </location>
</feature>
<dbReference type="OrthoDB" id="430326at2759"/>
<dbReference type="EC" id="4.6.1.-" evidence="18"/>